<dbReference type="AlphaFoldDB" id="A0A6H5HMR9"/>
<evidence type="ECO:0000313" key="1">
    <source>
        <dbReference type="EMBL" id="CAB0017525.1"/>
    </source>
</evidence>
<proteinExistence type="predicted"/>
<accession>A0A6H5HMR9</accession>
<evidence type="ECO:0000313" key="2">
    <source>
        <dbReference type="Proteomes" id="UP000479000"/>
    </source>
</evidence>
<name>A0A6H5HMR9_9HEMI</name>
<dbReference type="EMBL" id="CADCXU010031526">
    <property type="protein sequence ID" value="CAB0017525.1"/>
    <property type="molecule type" value="Genomic_DNA"/>
</dbReference>
<protein>
    <submittedName>
        <fullName evidence="1">Uncharacterized protein</fullName>
    </submittedName>
</protein>
<dbReference type="Proteomes" id="UP000479000">
    <property type="component" value="Unassembled WGS sequence"/>
</dbReference>
<organism evidence="1 2">
    <name type="scientific">Nesidiocoris tenuis</name>
    <dbReference type="NCBI Taxonomy" id="355587"/>
    <lineage>
        <taxon>Eukaryota</taxon>
        <taxon>Metazoa</taxon>
        <taxon>Ecdysozoa</taxon>
        <taxon>Arthropoda</taxon>
        <taxon>Hexapoda</taxon>
        <taxon>Insecta</taxon>
        <taxon>Pterygota</taxon>
        <taxon>Neoptera</taxon>
        <taxon>Paraneoptera</taxon>
        <taxon>Hemiptera</taxon>
        <taxon>Heteroptera</taxon>
        <taxon>Panheteroptera</taxon>
        <taxon>Cimicomorpha</taxon>
        <taxon>Miridae</taxon>
        <taxon>Dicyphina</taxon>
        <taxon>Nesidiocoris</taxon>
    </lineage>
</organism>
<feature type="non-terminal residue" evidence="1">
    <location>
        <position position="127"/>
    </location>
</feature>
<sequence length="127" mass="14706">MFEGCTAPIRRKMFNVAPQLRRSKMKLVQGKVEGDAFLEPYMEGLGREDTKGGVRSLSSSPILHLQDNRHRVSPQFTILDLHQHHHQDNHNHNRPLDIDQNSFKTEFIPPFVLSPVTLKNFPNRRVN</sequence>
<keyword evidence="2" id="KW-1185">Reference proteome</keyword>
<reference evidence="1 2" key="1">
    <citation type="submission" date="2020-02" db="EMBL/GenBank/DDBJ databases">
        <authorList>
            <person name="Ferguson B K."/>
        </authorList>
    </citation>
    <scope>NUCLEOTIDE SEQUENCE [LARGE SCALE GENOMIC DNA]</scope>
</reference>
<gene>
    <name evidence="1" type="ORF">NTEN_LOCUS21522</name>
</gene>